<feature type="transmembrane region" description="Helical" evidence="5">
    <location>
        <begin position="171"/>
        <end position="189"/>
    </location>
</feature>
<dbReference type="GO" id="GO:0005262">
    <property type="term" value="F:calcium channel activity"/>
    <property type="evidence" value="ECO:0007669"/>
    <property type="project" value="TreeGrafter"/>
</dbReference>
<dbReference type="PANTHER" id="PTHR10846">
    <property type="entry name" value="SODIUM/POTASSIUM/CALCIUM EXCHANGER"/>
    <property type="match status" value="1"/>
</dbReference>
<feature type="transmembrane region" description="Helical" evidence="5">
    <location>
        <begin position="239"/>
        <end position="261"/>
    </location>
</feature>
<evidence type="ECO:0000256" key="5">
    <source>
        <dbReference type="SAM" id="Phobius"/>
    </source>
</evidence>
<dbReference type="EMBL" id="QOHR01000002">
    <property type="protein sequence ID" value="REC58527.1"/>
    <property type="molecule type" value="Genomic_DNA"/>
</dbReference>
<proteinExistence type="predicted"/>
<sequence>MTVWLLTGLGLAILLLAGDALVKGAVNLALRLGVPALIVGLTIVAFGTSAPELLISVEAVLADAPGIALGNVVGSNTANVLLVLGVPALLTGLATRECDTRKSYVVMLAASVLFIALAFTGAFTWWSGLILLGALALVLGENFVEARAHHADHAAAEEVEELEGADPEMPWWKIVLFLAIGLVGLPLGANLLIDNASEIARMYGVSETVIGLTLIALGTSLPELATTVMAGFRKQADVALGNVIGSNMFNLLAIIGITSLIGDVPVTREFLTLDLWVMLGASLALVPFVLLRRNLTRLWGVVLTAAYVAYVLVLLN</sequence>
<protein>
    <submittedName>
        <fullName evidence="7">Sodium:calcium antiporter</fullName>
    </submittedName>
</protein>
<dbReference type="AlphaFoldDB" id="A0A3D9BYC3"/>
<keyword evidence="4 5" id="KW-0472">Membrane</keyword>
<evidence type="ECO:0000256" key="1">
    <source>
        <dbReference type="ARBA" id="ARBA00004141"/>
    </source>
</evidence>
<dbReference type="GO" id="GO:0006874">
    <property type="term" value="P:intracellular calcium ion homeostasis"/>
    <property type="evidence" value="ECO:0007669"/>
    <property type="project" value="TreeGrafter"/>
</dbReference>
<dbReference type="InterPro" id="IPR004481">
    <property type="entry name" value="K/Na/Ca-exchanger"/>
</dbReference>
<keyword evidence="3 5" id="KW-1133">Transmembrane helix</keyword>
<dbReference type="RefSeq" id="WP_115978357.1">
    <property type="nucleotide sequence ID" value="NZ_CAJXNW010000145.1"/>
</dbReference>
<dbReference type="OrthoDB" id="9794225at2"/>
<gene>
    <name evidence="7" type="ORF">DRV84_02910</name>
</gene>
<dbReference type="GO" id="GO:0005886">
    <property type="term" value="C:plasma membrane"/>
    <property type="evidence" value="ECO:0007669"/>
    <property type="project" value="TreeGrafter"/>
</dbReference>
<dbReference type="InterPro" id="IPR044880">
    <property type="entry name" value="NCX_ion-bd_dom_sf"/>
</dbReference>
<reference evidence="7 8" key="1">
    <citation type="journal article" date="2017" name="Int. J. Syst. Evol. Microbiol.">
        <title>Rhodosalinus sediminis gen. nov., sp. nov., isolated from marine saltern.</title>
        <authorList>
            <person name="Guo L.Y."/>
            <person name="Ling S.K."/>
            <person name="Li C.M."/>
            <person name="Chen G.J."/>
            <person name="Du Z.J."/>
        </authorList>
    </citation>
    <scope>NUCLEOTIDE SEQUENCE [LARGE SCALE GENOMIC DNA]</scope>
    <source>
        <strain evidence="7 8">WDN1C137</strain>
    </source>
</reference>
<name>A0A3D9BYC3_9RHOB</name>
<accession>A0A3D9BYC3</accession>
<feature type="domain" description="Sodium/calcium exchanger membrane region" evidence="6">
    <location>
        <begin position="3"/>
        <end position="139"/>
    </location>
</feature>
<dbReference type="Gene3D" id="1.20.1420.30">
    <property type="entry name" value="NCX, central ion-binding region"/>
    <property type="match status" value="1"/>
</dbReference>
<feature type="transmembrane region" description="Helical" evidence="5">
    <location>
        <begin position="34"/>
        <end position="55"/>
    </location>
</feature>
<dbReference type="PANTHER" id="PTHR10846:SF8">
    <property type="entry name" value="INNER MEMBRANE PROTEIN YRBG"/>
    <property type="match status" value="1"/>
</dbReference>
<organism evidence="7 8">
    <name type="scientific">Rhodosalinus sediminis</name>
    <dbReference type="NCBI Taxonomy" id="1940533"/>
    <lineage>
        <taxon>Bacteria</taxon>
        <taxon>Pseudomonadati</taxon>
        <taxon>Pseudomonadota</taxon>
        <taxon>Alphaproteobacteria</taxon>
        <taxon>Rhodobacterales</taxon>
        <taxon>Paracoccaceae</taxon>
        <taxon>Rhodosalinus</taxon>
    </lineage>
</organism>
<comment type="caution">
    <text evidence="7">The sequence shown here is derived from an EMBL/GenBank/DDBJ whole genome shotgun (WGS) entry which is preliminary data.</text>
</comment>
<evidence type="ECO:0000256" key="4">
    <source>
        <dbReference type="ARBA" id="ARBA00023136"/>
    </source>
</evidence>
<dbReference type="GO" id="GO:0008273">
    <property type="term" value="F:calcium, potassium:sodium antiporter activity"/>
    <property type="evidence" value="ECO:0007669"/>
    <property type="project" value="TreeGrafter"/>
</dbReference>
<feature type="transmembrane region" description="Helical" evidence="5">
    <location>
        <begin position="67"/>
        <end position="94"/>
    </location>
</feature>
<feature type="transmembrane region" description="Helical" evidence="5">
    <location>
        <begin position="273"/>
        <end position="291"/>
    </location>
</feature>
<feature type="domain" description="Sodium/calcium exchanger membrane region" evidence="6">
    <location>
        <begin position="174"/>
        <end position="315"/>
    </location>
</feature>
<keyword evidence="8" id="KW-1185">Reference proteome</keyword>
<dbReference type="InterPro" id="IPR004837">
    <property type="entry name" value="NaCa_Exmemb"/>
</dbReference>
<feature type="transmembrane region" description="Helical" evidence="5">
    <location>
        <begin position="298"/>
        <end position="315"/>
    </location>
</feature>
<evidence type="ECO:0000256" key="2">
    <source>
        <dbReference type="ARBA" id="ARBA00022692"/>
    </source>
</evidence>
<evidence type="ECO:0000256" key="3">
    <source>
        <dbReference type="ARBA" id="ARBA00022989"/>
    </source>
</evidence>
<dbReference type="NCBIfam" id="TIGR00367">
    <property type="entry name" value="calcium/sodium antiporter"/>
    <property type="match status" value="1"/>
</dbReference>
<evidence type="ECO:0000313" key="7">
    <source>
        <dbReference type="EMBL" id="REC58527.1"/>
    </source>
</evidence>
<feature type="transmembrane region" description="Helical" evidence="5">
    <location>
        <begin position="106"/>
        <end position="139"/>
    </location>
</feature>
<keyword evidence="2 5" id="KW-0812">Transmembrane</keyword>
<evidence type="ECO:0000259" key="6">
    <source>
        <dbReference type="Pfam" id="PF01699"/>
    </source>
</evidence>
<dbReference type="Proteomes" id="UP000257131">
    <property type="component" value="Unassembled WGS sequence"/>
</dbReference>
<comment type="subcellular location">
    <subcellularLocation>
        <location evidence="1">Membrane</location>
        <topology evidence="1">Multi-pass membrane protein</topology>
    </subcellularLocation>
</comment>
<dbReference type="Pfam" id="PF01699">
    <property type="entry name" value="Na_Ca_ex"/>
    <property type="match status" value="2"/>
</dbReference>
<evidence type="ECO:0000313" key="8">
    <source>
        <dbReference type="Proteomes" id="UP000257131"/>
    </source>
</evidence>